<dbReference type="InterPro" id="IPR037523">
    <property type="entry name" value="VOC_core"/>
</dbReference>
<evidence type="ECO:0000259" key="3">
    <source>
        <dbReference type="PROSITE" id="PS51819"/>
    </source>
</evidence>
<dbReference type="EC" id="5.1.99.1" evidence="4"/>
<dbReference type="Pfam" id="PF13669">
    <property type="entry name" value="Glyoxalase_4"/>
    <property type="match status" value="1"/>
</dbReference>
<comment type="caution">
    <text evidence="4">The sequence shown here is derived from an EMBL/GenBank/DDBJ whole genome shotgun (WGS) entry which is preliminary data.</text>
</comment>
<dbReference type="EMBL" id="JNHN01000168">
    <property type="protein sequence ID" value="KDS51613.1"/>
    <property type="molecule type" value="Genomic_DNA"/>
</dbReference>
<dbReference type="FunFam" id="3.10.180.10:FF:000006">
    <property type="entry name" value="Methylmalonyl-CoA epimerase"/>
    <property type="match status" value="1"/>
</dbReference>
<name>A0A078S431_BACUN</name>
<feature type="domain" description="VOC" evidence="3">
    <location>
        <begin position="5"/>
        <end position="136"/>
    </location>
</feature>
<dbReference type="GO" id="GO:0046872">
    <property type="term" value="F:metal ion binding"/>
    <property type="evidence" value="ECO:0007669"/>
    <property type="project" value="UniProtKB-KW"/>
</dbReference>
<evidence type="ECO:0000256" key="2">
    <source>
        <dbReference type="ARBA" id="ARBA00022723"/>
    </source>
</evidence>
<dbReference type="GO" id="GO:0046491">
    <property type="term" value="P:L-methylmalonyl-CoA metabolic process"/>
    <property type="evidence" value="ECO:0007669"/>
    <property type="project" value="TreeGrafter"/>
</dbReference>
<dbReference type="InterPro" id="IPR051785">
    <property type="entry name" value="MMCE/EMCE_epimerase"/>
</dbReference>
<dbReference type="GeneID" id="99751544"/>
<dbReference type="InterPro" id="IPR029068">
    <property type="entry name" value="Glyas_Bleomycin-R_OHBP_Dase"/>
</dbReference>
<protein>
    <submittedName>
        <fullName evidence="4">Methylmalonyl-CoA epimerase</fullName>
        <ecNumber evidence="4">5.1.99.1</ecNumber>
    </submittedName>
</protein>
<dbReference type="PROSITE" id="PS51819">
    <property type="entry name" value="VOC"/>
    <property type="match status" value="1"/>
</dbReference>
<dbReference type="PANTHER" id="PTHR43048">
    <property type="entry name" value="METHYLMALONYL-COA EPIMERASE"/>
    <property type="match status" value="1"/>
</dbReference>
<dbReference type="PATRIC" id="fig|1339349.3.peg.1704"/>
<sequence>MKISHIEHLGIAVKSIEEALPYYENVLGLKCYNIETVEDQKVRTAFLKVGDVKIELLEPTSPESTIAKFIEKNNGNGGMHHLAFAVEDGVAGALAEVEEKGIRLIDKAPRKGAEGLNIAFLHPKSTLGVLTELCEKPE</sequence>
<evidence type="ECO:0000313" key="4">
    <source>
        <dbReference type="EMBL" id="KDS51613.1"/>
    </source>
</evidence>
<evidence type="ECO:0000256" key="1">
    <source>
        <dbReference type="ARBA" id="ARBA00009308"/>
    </source>
</evidence>
<accession>A0A078S431</accession>
<dbReference type="Gene3D" id="3.10.180.10">
    <property type="entry name" value="2,3-Dihydroxybiphenyl 1,2-Dioxygenase, domain 1"/>
    <property type="match status" value="1"/>
</dbReference>
<organism evidence="4 5">
    <name type="scientific">Bacteroides uniformis str. 3978 T3 ii</name>
    <dbReference type="NCBI Taxonomy" id="1339349"/>
    <lineage>
        <taxon>Bacteria</taxon>
        <taxon>Pseudomonadati</taxon>
        <taxon>Bacteroidota</taxon>
        <taxon>Bacteroidia</taxon>
        <taxon>Bacteroidales</taxon>
        <taxon>Bacteroidaceae</taxon>
        <taxon>Bacteroides</taxon>
    </lineage>
</organism>
<reference evidence="4 5" key="1">
    <citation type="submission" date="2014-04" db="EMBL/GenBank/DDBJ databases">
        <authorList>
            <person name="Sears C."/>
            <person name="Carroll K."/>
            <person name="Sack B.R."/>
            <person name="Qadri F."/>
            <person name="Myers L.L."/>
            <person name="Chung G.-T."/>
            <person name="Escheverria P."/>
            <person name="Fraser C.M."/>
            <person name="Sadzewicz L."/>
            <person name="Shefchek K.A."/>
            <person name="Tallon L."/>
            <person name="Das S.P."/>
            <person name="Daugherty S."/>
            <person name="Mongodin E.F."/>
        </authorList>
    </citation>
    <scope>NUCLEOTIDE SEQUENCE [LARGE SCALE GENOMIC DNA]</scope>
    <source>
        <strain evidence="4 5">3978 T3 ii</strain>
    </source>
</reference>
<dbReference type="Proteomes" id="UP000028013">
    <property type="component" value="Unassembled WGS sequence"/>
</dbReference>
<dbReference type="InterPro" id="IPR017515">
    <property type="entry name" value="MeMalonyl-CoA_epimerase"/>
</dbReference>
<dbReference type="AlphaFoldDB" id="A0A078S431"/>
<keyword evidence="2" id="KW-0479">Metal-binding</keyword>
<gene>
    <name evidence="4" type="primary">mce</name>
    <name evidence="4" type="ORF">M094_0449</name>
</gene>
<dbReference type="NCBIfam" id="TIGR03081">
    <property type="entry name" value="metmalonyl_epim"/>
    <property type="match status" value="1"/>
</dbReference>
<evidence type="ECO:0000313" key="5">
    <source>
        <dbReference type="Proteomes" id="UP000028013"/>
    </source>
</evidence>
<proteinExistence type="inferred from homology"/>
<dbReference type="RefSeq" id="WP_009036790.1">
    <property type="nucleotide sequence ID" value="NZ_JNHN01000168.1"/>
</dbReference>
<dbReference type="PANTHER" id="PTHR43048:SF3">
    <property type="entry name" value="METHYLMALONYL-COA EPIMERASE, MITOCHONDRIAL"/>
    <property type="match status" value="1"/>
</dbReference>
<comment type="similarity">
    <text evidence="1">Belongs to the methylmalonyl-CoA epimerase family.</text>
</comment>
<dbReference type="GO" id="GO:0004493">
    <property type="term" value="F:methylmalonyl-CoA epimerase activity"/>
    <property type="evidence" value="ECO:0007669"/>
    <property type="project" value="UniProtKB-EC"/>
</dbReference>
<keyword evidence="4" id="KW-0413">Isomerase</keyword>
<dbReference type="CDD" id="cd07249">
    <property type="entry name" value="MMCE"/>
    <property type="match status" value="1"/>
</dbReference>
<dbReference type="SUPFAM" id="SSF54593">
    <property type="entry name" value="Glyoxalase/Bleomycin resistance protein/Dihydroxybiphenyl dioxygenase"/>
    <property type="match status" value="1"/>
</dbReference>